<feature type="transmembrane region" description="Helical" evidence="1">
    <location>
        <begin position="669"/>
        <end position="687"/>
    </location>
</feature>
<feature type="transmembrane region" description="Helical" evidence="1">
    <location>
        <begin position="841"/>
        <end position="862"/>
    </location>
</feature>
<feature type="transmembrane region" description="Helical" evidence="1">
    <location>
        <begin position="212"/>
        <end position="230"/>
    </location>
</feature>
<gene>
    <name evidence="2" type="ORF">P8192_10670</name>
</gene>
<organism evidence="2 3">
    <name type="scientific">Citricoccus muralis</name>
    <dbReference type="NCBI Taxonomy" id="169134"/>
    <lineage>
        <taxon>Bacteria</taxon>
        <taxon>Bacillati</taxon>
        <taxon>Actinomycetota</taxon>
        <taxon>Actinomycetes</taxon>
        <taxon>Micrococcales</taxon>
        <taxon>Micrococcaceae</taxon>
        <taxon>Citricoccus</taxon>
    </lineage>
</organism>
<feature type="transmembrane region" description="Helical" evidence="1">
    <location>
        <begin position="121"/>
        <end position="139"/>
    </location>
</feature>
<keyword evidence="1" id="KW-1133">Transmembrane helix</keyword>
<feature type="transmembrane region" description="Helical" evidence="1">
    <location>
        <begin position="874"/>
        <end position="896"/>
    </location>
</feature>
<feature type="transmembrane region" description="Helical" evidence="1">
    <location>
        <begin position="441"/>
        <end position="458"/>
    </location>
</feature>
<feature type="transmembrane region" description="Helical" evidence="1">
    <location>
        <begin position="146"/>
        <end position="166"/>
    </location>
</feature>
<feature type="transmembrane region" description="Helical" evidence="1">
    <location>
        <begin position="716"/>
        <end position="734"/>
    </location>
</feature>
<feature type="transmembrane region" description="Helical" evidence="1">
    <location>
        <begin position="63"/>
        <end position="83"/>
    </location>
</feature>
<dbReference type="RefSeq" id="WP_278156905.1">
    <property type="nucleotide sequence ID" value="NZ_CP121252.1"/>
</dbReference>
<feature type="transmembrane region" description="Helical" evidence="1">
    <location>
        <begin position="612"/>
        <end position="629"/>
    </location>
</feature>
<evidence type="ECO:0000256" key="1">
    <source>
        <dbReference type="SAM" id="Phobius"/>
    </source>
</evidence>
<feature type="transmembrane region" description="Helical" evidence="1">
    <location>
        <begin position="1044"/>
        <end position="1062"/>
    </location>
</feature>
<feature type="transmembrane region" description="Helical" evidence="1">
    <location>
        <begin position="470"/>
        <end position="487"/>
    </location>
</feature>
<feature type="transmembrane region" description="Helical" evidence="1">
    <location>
        <begin position="265"/>
        <end position="283"/>
    </location>
</feature>
<feature type="transmembrane region" description="Helical" evidence="1">
    <location>
        <begin position="39"/>
        <end position="57"/>
    </location>
</feature>
<feature type="transmembrane region" description="Helical" evidence="1">
    <location>
        <begin position="1091"/>
        <end position="1107"/>
    </location>
</feature>
<protein>
    <recommendedName>
        <fullName evidence="4">Membrane protein DUF2157</fullName>
    </recommendedName>
</protein>
<proteinExistence type="predicted"/>
<feature type="transmembrane region" description="Helical" evidence="1">
    <location>
        <begin position="1012"/>
        <end position="1032"/>
    </location>
</feature>
<keyword evidence="1" id="KW-0472">Membrane</keyword>
<feature type="transmembrane region" description="Helical" evidence="1">
    <location>
        <begin position="353"/>
        <end position="372"/>
    </location>
</feature>
<feature type="transmembrane region" description="Helical" evidence="1">
    <location>
        <begin position="1068"/>
        <end position="1086"/>
    </location>
</feature>
<keyword evidence="1" id="KW-0812">Transmembrane</keyword>
<evidence type="ECO:0008006" key="4">
    <source>
        <dbReference type="Google" id="ProtNLM"/>
    </source>
</evidence>
<reference evidence="2 3" key="1">
    <citation type="submission" date="2023-04" db="EMBL/GenBank/DDBJ databases">
        <title>Funneling lignin-derived compounds into biodiesel using alkali-halophilic Citricoccus sp. P2.</title>
        <authorList>
            <person name="Luo C.-B."/>
        </authorList>
    </citation>
    <scope>NUCLEOTIDE SEQUENCE [LARGE SCALE GENOMIC DNA]</scope>
    <source>
        <strain evidence="2 3">P2</strain>
    </source>
</reference>
<feature type="transmembrane region" description="Helical" evidence="1">
    <location>
        <begin position="693"/>
        <end position="709"/>
    </location>
</feature>
<feature type="transmembrane region" description="Helical" evidence="1">
    <location>
        <begin position="635"/>
        <end position="657"/>
    </location>
</feature>
<feature type="transmembrane region" description="Helical" evidence="1">
    <location>
        <begin position="328"/>
        <end position="347"/>
    </location>
</feature>
<feature type="transmembrane region" description="Helical" evidence="1">
    <location>
        <begin position="746"/>
        <end position="767"/>
    </location>
</feature>
<feature type="transmembrane region" description="Helical" evidence="1">
    <location>
        <begin position="236"/>
        <end position="253"/>
    </location>
</feature>
<feature type="transmembrane region" description="Helical" evidence="1">
    <location>
        <begin position="1113"/>
        <end position="1130"/>
    </location>
</feature>
<feature type="transmembrane region" description="Helical" evidence="1">
    <location>
        <begin position="172"/>
        <end position="191"/>
    </location>
</feature>
<accession>A0ABY8H440</accession>
<feature type="transmembrane region" description="Helical" evidence="1">
    <location>
        <begin position="917"/>
        <end position="935"/>
    </location>
</feature>
<feature type="transmembrane region" description="Helical" evidence="1">
    <location>
        <begin position="581"/>
        <end position="600"/>
    </location>
</feature>
<feature type="transmembrane region" description="Helical" evidence="1">
    <location>
        <begin position="379"/>
        <end position="399"/>
    </location>
</feature>
<dbReference type="Proteomes" id="UP001219037">
    <property type="component" value="Chromosome"/>
</dbReference>
<name>A0ABY8H440_9MICC</name>
<feature type="transmembrane region" description="Helical" evidence="1">
    <location>
        <begin position="557"/>
        <end position="575"/>
    </location>
</feature>
<feature type="transmembrane region" description="Helical" evidence="1">
    <location>
        <begin position="289"/>
        <end position="307"/>
    </location>
</feature>
<feature type="transmembrane region" description="Helical" evidence="1">
    <location>
        <begin position="983"/>
        <end position="1000"/>
    </location>
</feature>
<feature type="transmembrane region" description="Helical" evidence="1">
    <location>
        <begin position="530"/>
        <end position="550"/>
    </location>
</feature>
<evidence type="ECO:0000313" key="2">
    <source>
        <dbReference type="EMBL" id="WFP15855.1"/>
    </source>
</evidence>
<feature type="transmembrane region" description="Helical" evidence="1">
    <location>
        <begin position="941"/>
        <end position="962"/>
    </location>
</feature>
<dbReference type="EMBL" id="CP121252">
    <property type="protein sequence ID" value="WFP15855.1"/>
    <property type="molecule type" value="Genomic_DNA"/>
</dbReference>
<feature type="transmembrane region" description="Helical" evidence="1">
    <location>
        <begin position="95"/>
        <end position="115"/>
    </location>
</feature>
<evidence type="ECO:0000313" key="3">
    <source>
        <dbReference type="Proteomes" id="UP001219037"/>
    </source>
</evidence>
<feature type="transmembrane region" description="Helical" evidence="1">
    <location>
        <begin position="788"/>
        <end position="810"/>
    </location>
</feature>
<feature type="transmembrane region" description="Helical" evidence="1">
    <location>
        <begin position="816"/>
        <end position="834"/>
    </location>
</feature>
<keyword evidence="3" id="KW-1185">Reference proteome</keyword>
<sequence>MVPGGAPTGVGAATVPLQRHHATVDPEAGARRQRRNINITLYIAALLIVAASALFLTSTLPHTARMVGILCLIGLFYAGGLILHRVSVVLRPAALAFTGTGLAMIPLAGVALDQLGLNNPALSWLITSVLGLILMVIAAERFDSRVAVYLTMPFVISVSLSVGAVLQRGMVWGLLLTIFVSVAMTWLGRNARSSTYHPTRWDRYRGAMHQTHMLLVPAIIAATLVLGFSLPAREVLALLLAAAAYYVNAAAVLSSPRARLWQTYAARVLVTLAFIPAGSVLNWSWSATVALLGGILLVQSVLVLSARRWNVLQESRFTPTGVGALRDAGVCFGVAVFIGLAARGGALFDTGTWMIDGLVITLVLVAIGYTVIHGRAEQAASFHLAMLGVMVLATVPVWVDSSGHGWLQQSAAAGIALGALGHRYRRRSDNATSEVRWDRWWALQLAAVALILLLWMLSRTMEMPSSHAQIIAGLLVMVWACVSLLIPAHDLPGRGAPEAAWGSFAGVSMWLMQAGLYTSVDVLDLGTAGGWLLVGIVMVLFTCATVRLRARNHGSQWALMVVPTVMAWAILPYLYGHDLVFTGVGVWTLIAAWLWLIALLPSVGLMQPLRRVGVWGALIVALITVPHLVDELGAAGSWIRIALAATAVGILLAYRYVNIELIPVIHRNVAGGLLLMMTVMLWFIEVGSGQDRLAAVLIAGFMSAYFVLIERRWGPVWCAVISGTFLTVSLSPVLDLSNGPLRDAVFPAFVLAPLLWALTITAAVVDLRLRRTSTSTVPASAERKVGEWLMAPVISAVAWLLGAMVSVDHVESVADWGWMLLGLVAFPFVVLIFARSRNVSILVPVAAAIGAVATLAGVSWWGEYGMLWGSDWDAGLRFALVHMVSALLMVLVGRAVSIPQTWAVPLMGTAIRPVMMFLRSGALGLLLGGAVALWASPDHPALTILAVLLALVAGWLIALHIARVGWSWGPEQADLPSPLQNRNIHDIAMAWSLLNLSIAADQLTDPHFEGAVWWIISGASFAMIGWGLRHHLQRADGERIRIMIWWYAGMTVFTVNATVVIAEPTAARQLAVIICFAAFIAIGLIVRDRITLVWGAVGVGLSILYYLRWLPYLWLGALGVALIVLAIWQLKRLSRQRSSQQDDRNTTIMS</sequence>